<accession>A0A1A0WFL1</accession>
<protein>
    <submittedName>
        <fullName evidence="1">Uncharacterized protein</fullName>
    </submittedName>
</protein>
<evidence type="ECO:0000313" key="1">
    <source>
        <dbReference type="EMBL" id="OBB97163.1"/>
    </source>
</evidence>
<dbReference type="EMBL" id="LZSY01000020">
    <property type="protein sequence ID" value="OBB97163.1"/>
    <property type="molecule type" value="Genomic_DNA"/>
</dbReference>
<dbReference type="AlphaFoldDB" id="A0A1A0WFL1"/>
<gene>
    <name evidence="1" type="ORF">A5779_15520</name>
</gene>
<proteinExistence type="predicted"/>
<comment type="caution">
    <text evidence="1">The sequence shown here is derived from an EMBL/GenBank/DDBJ whole genome shotgun (WGS) entry which is preliminary data.</text>
</comment>
<organism evidence="1 2">
    <name type="scientific">Mycolicibacterium peregrinum</name>
    <name type="common">Mycobacterium peregrinum</name>
    <dbReference type="NCBI Taxonomy" id="43304"/>
    <lineage>
        <taxon>Bacteria</taxon>
        <taxon>Bacillati</taxon>
        <taxon>Actinomycetota</taxon>
        <taxon>Actinomycetes</taxon>
        <taxon>Mycobacteriales</taxon>
        <taxon>Mycobacteriaceae</taxon>
        <taxon>Mycolicibacterium</taxon>
    </lineage>
</organism>
<dbReference type="Proteomes" id="UP000094008">
    <property type="component" value="Unassembled WGS sequence"/>
</dbReference>
<reference evidence="2" key="1">
    <citation type="submission" date="2016-06" db="EMBL/GenBank/DDBJ databases">
        <authorList>
            <person name="Sutton G."/>
            <person name="Brinkac L."/>
            <person name="Sanka R."/>
            <person name="Adams M."/>
            <person name="Lau E."/>
            <person name="Mehaffy C."/>
            <person name="Tameris M."/>
            <person name="Hatherill M."/>
            <person name="Hanekom W."/>
            <person name="Mahomed H."/>
            <person name="Mcshane H."/>
        </authorList>
    </citation>
    <scope>NUCLEOTIDE SEQUENCE [LARGE SCALE GENOMIC DNA]</scope>
    <source>
        <strain evidence="2">852002-10433_SCH5171157</strain>
    </source>
</reference>
<evidence type="ECO:0000313" key="2">
    <source>
        <dbReference type="Proteomes" id="UP000094008"/>
    </source>
</evidence>
<sequence length="336" mass="37566">MQVRTGFRRQHVYPIPDVDQPGCEAGVVSTRHWLDWRQANSVTVFGIEFMRRVAAVLAERGITPVDEWVEQSWHTRAGSPTRHQSFMDPYGEANVAALVNKIAYPVDSVTFHQIIMDVVPQVLESFPMELSKTVGKPGQHMIAPYLWTIDLKTPRIPSTFKTRNHLREIVFTSPHYYCGYTVAQGHIPVYRTSAQWPLDAEFDLVPLTYDQNPKKPVRRSDIPQVASEVLSTVSRISERLGFTVGPASAGRWVKDGGNANPYVVSAHVENDLLIDELVRRARPFGHLATVVAGQPGIPQRRNGRHDIVRFAARPGFAAAVSESPDDGRLVLTVEST</sequence>
<name>A0A1A0WFL1_MYCPR</name>